<protein>
    <submittedName>
        <fullName evidence="1">Uncharacterized protein</fullName>
    </submittedName>
</protein>
<organism evidence="1 2">
    <name type="scientific">Montanilutibacter psychrotolerans</name>
    <dbReference type="NCBI Taxonomy" id="1327343"/>
    <lineage>
        <taxon>Bacteria</taxon>
        <taxon>Pseudomonadati</taxon>
        <taxon>Pseudomonadota</taxon>
        <taxon>Gammaproteobacteria</taxon>
        <taxon>Lysobacterales</taxon>
        <taxon>Lysobacteraceae</taxon>
        <taxon>Montanilutibacter</taxon>
    </lineage>
</organism>
<evidence type="ECO:0000313" key="1">
    <source>
        <dbReference type="EMBL" id="RNF85335.1"/>
    </source>
</evidence>
<sequence>MNGNARNNLLTSIAGLVVLLGMSVDATALDRLRTPMQNAGGLCGAVNPADEAGLRRYATGIRNTGATNVQIACSLAGDDYGLGMTQIFVYFKNNAPRNHDVTCTAAAGTQFYGFTYSTKTMTLGPGGYNFLSWVPPTDFPANKRVANVTCTLEPSVTIHEVAERHNENVGE</sequence>
<accession>A0A3M8SXD1</accession>
<keyword evidence="2" id="KW-1185">Reference proteome</keyword>
<comment type="caution">
    <text evidence="1">The sequence shown here is derived from an EMBL/GenBank/DDBJ whole genome shotgun (WGS) entry which is preliminary data.</text>
</comment>
<dbReference type="EMBL" id="RIBS01000002">
    <property type="protein sequence ID" value="RNF85335.1"/>
    <property type="molecule type" value="Genomic_DNA"/>
</dbReference>
<proteinExistence type="predicted"/>
<reference evidence="1 2" key="1">
    <citation type="submission" date="2018-11" db="EMBL/GenBank/DDBJ databases">
        <title>Lysobacter cryohumiis sp. nov., isolated from soil in the Tianshan Mountains, Xinjiang, China.</title>
        <authorList>
            <person name="Luo Y."/>
            <person name="Sheng H."/>
        </authorList>
    </citation>
    <scope>NUCLEOTIDE SEQUENCE [LARGE SCALE GENOMIC DNA]</scope>
    <source>
        <strain evidence="1 2">ZS60</strain>
    </source>
</reference>
<gene>
    <name evidence="1" type="ORF">EER27_06110</name>
</gene>
<dbReference type="Proteomes" id="UP000267049">
    <property type="component" value="Unassembled WGS sequence"/>
</dbReference>
<dbReference type="AlphaFoldDB" id="A0A3M8SXD1"/>
<name>A0A3M8SXD1_9GAMM</name>
<evidence type="ECO:0000313" key="2">
    <source>
        <dbReference type="Proteomes" id="UP000267049"/>
    </source>
</evidence>